<gene>
    <name evidence="1" type="ORF">BOX15_Mlig009546g3</name>
</gene>
<feature type="non-terminal residue" evidence="1">
    <location>
        <position position="251"/>
    </location>
</feature>
<comment type="caution">
    <text evidence="1">The sequence shown here is derived from an EMBL/GenBank/DDBJ whole genome shotgun (WGS) entry which is preliminary data.</text>
</comment>
<keyword evidence="2" id="KW-1185">Reference proteome</keyword>
<dbReference type="AlphaFoldDB" id="A0A267DUX6"/>
<proteinExistence type="predicted"/>
<dbReference type="STRING" id="282301.A0A267DUX6"/>
<organism evidence="1 2">
    <name type="scientific">Macrostomum lignano</name>
    <dbReference type="NCBI Taxonomy" id="282301"/>
    <lineage>
        <taxon>Eukaryota</taxon>
        <taxon>Metazoa</taxon>
        <taxon>Spiralia</taxon>
        <taxon>Lophotrochozoa</taxon>
        <taxon>Platyhelminthes</taxon>
        <taxon>Rhabditophora</taxon>
        <taxon>Macrostomorpha</taxon>
        <taxon>Macrostomida</taxon>
        <taxon>Macrostomidae</taxon>
        <taxon>Macrostomum</taxon>
    </lineage>
</organism>
<dbReference type="OrthoDB" id="447173at2759"/>
<dbReference type="EMBL" id="NIVC01003133">
    <property type="protein sequence ID" value="PAA53111.1"/>
    <property type="molecule type" value="Genomic_DNA"/>
</dbReference>
<protein>
    <submittedName>
        <fullName evidence="1">Uncharacterized protein</fullName>
    </submittedName>
</protein>
<dbReference type="Proteomes" id="UP000215902">
    <property type="component" value="Unassembled WGS sequence"/>
</dbReference>
<reference evidence="1 2" key="1">
    <citation type="submission" date="2017-06" db="EMBL/GenBank/DDBJ databases">
        <title>A platform for efficient transgenesis in Macrostomum lignano, a flatworm model organism for stem cell research.</title>
        <authorList>
            <person name="Berezikov E."/>
        </authorList>
    </citation>
    <scope>NUCLEOTIDE SEQUENCE [LARGE SCALE GENOMIC DNA]</scope>
    <source>
        <strain evidence="1">DV1</strain>
        <tissue evidence="1">Whole organism</tissue>
    </source>
</reference>
<sequence>MAEKQQQFAPPHAKLGKYEHIVGAQKYPEIRQRGFYSDVVLETDPQALGDVMDGPERDPNHMWDLRTADHTPMVDTFEPPENLLEQITEQTDHGPTTKLTELSDFPLKAYEPKVQLPFYTPPGQRPRRVEVERRKRIYQQMDIEQILQEKYKITKDQLVPKQSDEGNRLGDWRSYLALEVFDNTDYDCRLPSEWLAMGMDEGVRKPVPGRALLPSRDDQHDLDIRDPAIVWRWQMVGVLDYDPDSQLWLVM</sequence>
<accession>A0A267DUX6</accession>
<evidence type="ECO:0000313" key="1">
    <source>
        <dbReference type="EMBL" id="PAA53111.1"/>
    </source>
</evidence>
<name>A0A267DUX6_9PLAT</name>
<evidence type="ECO:0000313" key="2">
    <source>
        <dbReference type="Proteomes" id="UP000215902"/>
    </source>
</evidence>